<dbReference type="AlphaFoldDB" id="A0A1G6YL39"/>
<evidence type="ECO:0000256" key="5">
    <source>
        <dbReference type="RuleBase" id="RU362076"/>
    </source>
</evidence>
<evidence type="ECO:0000313" key="9">
    <source>
        <dbReference type="Proteomes" id="UP000199344"/>
    </source>
</evidence>
<feature type="region of interest" description="Disordered" evidence="6">
    <location>
        <begin position="1"/>
        <end position="27"/>
    </location>
</feature>
<proteinExistence type="inferred from homology"/>
<dbReference type="Gene3D" id="2.30.30.910">
    <property type="match status" value="1"/>
</dbReference>
<dbReference type="GO" id="GO:0044781">
    <property type="term" value="P:bacterial-type flagellum organization"/>
    <property type="evidence" value="ECO:0007669"/>
    <property type="project" value="UniProtKB-UniRule"/>
</dbReference>
<protein>
    <recommendedName>
        <fullName evidence="2 5">Basal-body rod modification protein FlgD</fullName>
    </recommendedName>
</protein>
<evidence type="ECO:0000256" key="3">
    <source>
        <dbReference type="ARBA" id="ARBA00022795"/>
    </source>
</evidence>
<evidence type="ECO:0000256" key="1">
    <source>
        <dbReference type="ARBA" id="ARBA00010577"/>
    </source>
</evidence>
<accession>A0A1G6YL39</accession>
<dbReference type="OrthoDB" id="9785233at2"/>
<dbReference type="InterPro" id="IPR005648">
    <property type="entry name" value="FlgD"/>
</dbReference>
<dbReference type="EMBL" id="FNAH01000003">
    <property type="protein sequence ID" value="SDD91011.1"/>
    <property type="molecule type" value="Genomic_DNA"/>
</dbReference>
<evidence type="ECO:0000313" key="8">
    <source>
        <dbReference type="EMBL" id="SDD91011.1"/>
    </source>
</evidence>
<name>A0A1G6YL39_9RHOB</name>
<keyword evidence="8" id="KW-0966">Cell projection</keyword>
<sequence>MVEATGAAPATSSSPRTARQTGQAEVKGGFANSDFETFLKMLTTQIRNQDPLNPMEGSEFAVQLATFSGVEQQVQTNTLLREMLGTQAGGALARYGDWIGRQVRTTGPVHFGDAPIEMALTPRTGADDAILVAMDAAGRRVAEDRVGAGAGRVDWFGRDDAGNRLPAGIYSFTLESLRGGEVIGSTPVASYAVVEEVQSDADGISLILQGGVRATPDQIEGLAAR</sequence>
<reference evidence="8 9" key="1">
    <citation type="submission" date="2016-10" db="EMBL/GenBank/DDBJ databases">
        <authorList>
            <person name="de Groot N.N."/>
        </authorList>
    </citation>
    <scope>NUCLEOTIDE SEQUENCE [LARGE SCALE GENOMIC DNA]</scope>
    <source>
        <strain evidence="8 9">DSM 22220</strain>
    </source>
</reference>
<dbReference type="Pfam" id="PF13860">
    <property type="entry name" value="FlgD_ig"/>
    <property type="match status" value="1"/>
</dbReference>
<dbReference type="Proteomes" id="UP000199344">
    <property type="component" value="Unassembled WGS sequence"/>
</dbReference>
<dbReference type="STRING" id="591205.SAMN05421538_10311"/>
<keyword evidence="8" id="KW-0282">Flagellum</keyword>
<keyword evidence="3 5" id="KW-1005">Bacterial flagellum biogenesis</keyword>
<feature type="domain" description="FlgD/Vpr Ig-like" evidence="7">
    <location>
        <begin position="110"/>
        <end position="179"/>
    </location>
</feature>
<comment type="function">
    <text evidence="4 5">Required for flagellar hook formation. May act as a scaffolding protein.</text>
</comment>
<gene>
    <name evidence="8" type="ORF">SAMN05421538_10311</name>
</gene>
<evidence type="ECO:0000256" key="2">
    <source>
        <dbReference type="ARBA" id="ARBA00016013"/>
    </source>
</evidence>
<evidence type="ECO:0000256" key="6">
    <source>
        <dbReference type="SAM" id="MobiDB-lite"/>
    </source>
</evidence>
<keyword evidence="8" id="KW-0969">Cilium</keyword>
<feature type="compositionally biased region" description="Low complexity" evidence="6">
    <location>
        <begin position="1"/>
        <end position="19"/>
    </location>
</feature>
<evidence type="ECO:0000256" key="4">
    <source>
        <dbReference type="ARBA" id="ARBA00024746"/>
    </source>
</evidence>
<dbReference type="InterPro" id="IPR025965">
    <property type="entry name" value="FlgD/Vpr_Ig-like"/>
</dbReference>
<keyword evidence="9" id="KW-1185">Reference proteome</keyword>
<dbReference type="RefSeq" id="WP_090521977.1">
    <property type="nucleotide sequence ID" value="NZ_FNAH01000003.1"/>
</dbReference>
<dbReference type="Gene3D" id="2.60.40.4070">
    <property type="match status" value="1"/>
</dbReference>
<organism evidence="8 9">
    <name type="scientific">Paracoccus isoporae</name>
    <dbReference type="NCBI Taxonomy" id="591205"/>
    <lineage>
        <taxon>Bacteria</taxon>
        <taxon>Pseudomonadati</taxon>
        <taxon>Pseudomonadota</taxon>
        <taxon>Alphaproteobacteria</taxon>
        <taxon>Rhodobacterales</taxon>
        <taxon>Paracoccaceae</taxon>
        <taxon>Paracoccus</taxon>
    </lineage>
</organism>
<comment type="similarity">
    <text evidence="1 5">Belongs to the FlgD family.</text>
</comment>
<dbReference type="Pfam" id="PF03963">
    <property type="entry name" value="FlgD"/>
    <property type="match status" value="1"/>
</dbReference>
<evidence type="ECO:0000259" key="7">
    <source>
        <dbReference type="Pfam" id="PF13860"/>
    </source>
</evidence>